<keyword evidence="14" id="KW-0807">Transducer</keyword>
<dbReference type="SUPFAM" id="SSF57716">
    <property type="entry name" value="Glucocorticoid receptor-like (DNA-binding domain)"/>
    <property type="match status" value="1"/>
</dbReference>
<dbReference type="SUPFAM" id="SSF81321">
    <property type="entry name" value="Family A G protein-coupled receptor-like"/>
    <property type="match status" value="1"/>
</dbReference>
<keyword evidence="7 16" id="KW-1133">Transmembrane helix</keyword>
<gene>
    <name evidence="18" type="primary">RvY_06339-1</name>
    <name evidence="18" type="synonym">RvY_06339.1</name>
    <name evidence="18" type="ORF">RvY_06339</name>
</gene>
<dbReference type="GO" id="GO:0008270">
    <property type="term" value="F:zinc ion binding"/>
    <property type="evidence" value="ECO:0007669"/>
    <property type="project" value="UniProtKB-KW"/>
</dbReference>
<evidence type="ECO:0000256" key="14">
    <source>
        <dbReference type="ARBA" id="ARBA00023224"/>
    </source>
</evidence>
<evidence type="ECO:0000256" key="3">
    <source>
        <dbReference type="ARBA" id="ARBA00022692"/>
    </source>
</evidence>
<accession>A0A1D1V4L6</accession>
<dbReference type="GO" id="GO:0003700">
    <property type="term" value="F:DNA-binding transcription factor activity"/>
    <property type="evidence" value="ECO:0007669"/>
    <property type="project" value="InterPro"/>
</dbReference>
<dbReference type="PROSITE" id="PS50262">
    <property type="entry name" value="G_PROTEIN_RECEP_F1_2"/>
    <property type="match status" value="1"/>
</dbReference>
<dbReference type="GO" id="GO:0043565">
    <property type="term" value="F:sequence-specific DNA binding"/>
    <property type="evidence" value="ECO:0007669"/>
    <property type="project" value="InterPro"/>
</dbReference>
<keyword evidence="5" id="KW-0863">Zinc-finger</keyword>
<protein>
    <recommendedName>
        <fullName evidence="17">G-protein coupled receptors family 1 profile domain-containing protein</fullName>
    </recommendedName>
</protein>
<keyword evidence="3 16" id="KW-0812">Transmembrane</keyword>
<keyword evidence="13" id="KW-0675">Receptor</keyword>
<evidence type="ECO:0000256" key="12">
    <source>
        <dbReference type="ARBA" id="ARBA00023163"/>
    </source>
</evidence>
<comment type="subcellular location">
    <subcellularLocation>
        <location evidence="1">Cell membrane</location>
        <topology evidence="1">Multi-pass membrane protein</topology>
    </subcellularLocation>
</comment>
<name>A0A1D1V4L6_RAMVA</name>
<dbReference type="CDD" id="cd00637">
    <property type="entry name" value="7tm_classA_rhodopsin-like"/>
    <property type="match status" value="1"/>
</dbReference>
<evidence type="ECO:0000256" key="1">
    <source>
        <dbReference type="ARBA" id="ARBA00004651"/>
    </source>
</evidence>
<dbReference type="GO" id="GO:0004930">
    <property type="term" value="F:G protein-coupled receptor activity"/>
    <property type="evidence" value="ECO:0007669"/>
    <property type="project" value="UniProtKB-KW"/>
</dbReference>
<sequence>MCCAAWVIIYLVQLPNHVGWGDLRFSRQFFLCTFANHVHTYAIFYVVVGVLTPLGVCFVCYLCIYRRASVSNLVRSRILQRQLQGTATSPIQAITVEDSDTLCPAPPHSNESQCKKFYDDLVMIQVLFRVLIIYTIMWSPLVILILLHLEDQISPVWYVLVLLTAHGNSAINYLGLFKRAETPIKDDGQQGAGWKMYLCYEGGNCIINLKERARCRKCRYEKCVQDGMSLIRKCNE</sequence>
<evidence type="ECO:0000256" key="13">
    <source>
        <dbReference type="ARBA" id="ARBA00023170"/>
    </source>
</evidence>
<dbReference type="Pfam" id="PF00001">
    <property type="entry name" value="7tm_1"/>
    <property type="match status" value="1"/>
</dbReference>
<dbReference type="InterPro" id="IPR013088">
    <property type="entry name" value="Znf_NHR/GATA"/>
</dbReference>
<feature type="transmembrane region" description="Helical" evidence="16">
    <location>
        <begin position="43"/>
        <end position="65"/>
    </location>
</feature>
<evidence type="ECO:0000256" key="8">
    <source>
        <dbReference type="ARBA" id="ARBA00023015"/>
    </source>
</evidence>
<keyword evidence="15" id="KW-0539">Nucleus</keyword>
<evidence type="ECO:0000256" key="15">
    <source>
        <dbReference type="ARBA" id="ARBA00023242"/>
    </source>
</evidence>
<dbReference type="InterPro" id="IPR017452">
    <property type="entry name" value="GPCR_Rhodpsn_7TM"/>
</dbReference>
<keyword evidence="9" id="KW-0297">G-protein coupled receptor</keyword>
<evidence type="ECO:0000313" key="18">
    <source>
        <dbReference type="EMBL" id="GAU94597.1"/>
    </source>
</evidence>
<dbReference type="Pfam" id="PF00105">
    <property type="entry name" value="zf-C4"/>
    <property type="match status" value="1"/>
</dbReference>
<dbReference type="InterPro" id="IPR000276">
    <property type="entry name" value="GPCR_Rhodpsn"/>
</dbReference>
<dbReference type="InterPro" id="IPR001628">
    <property type="entry name" value="Znf_hrmn_rcpt"/>
</dbReference>
<organism evidence="18 19">
    <name type="scientific">Ramazzottius varieornatus</name>
    <name type="common">Water bear</name>
    <name type="synonym">Tardigrade</name>
    <dbReference type="NCBI Taxonomy" id="947166"/>
    <lineage>
        <taxon>Eukaryota</taxon>
        <taxon>Metazoa</taxon>
        <taxon>Ecdysozoa</taxon>
        <taxon>Tardigrada</taxon>
        <taxon>Eutardigrada</taxon>
        <taxon>Parachela</taxon>
        <taxon>Hypsibioidea</taxon>
        <taxon>Ramazzottiidae</taxon>
        <taxon>Ramazzottius</taxon>
    </lineage>
</organism>
<dbReference type="PANTHER" id="PTHR24228">
    <property type="entry name" value="B2 BRADYKININ RECEPTOR/ANGIOTENSIN II RECEPTOR"/>
    <property type="match status" value="1"/>
</dbReference>
<evidence type="ECO:0000256" key="10">
    <source>
        <dbReference type="ARBA" id="ARBA00023125"/>
    </source>
</evidence>
<reference evidence="18 19" key="1">
    <citation type="journal article" date="2016" name="Nat. Commun.">
        <title>Extremotolerant tardigrade genome and improved radiotolerance of human cultured cells by tardigrade-unique protein.</title>
        <authorList>
            <person name="Hashimoto T."/>
            <person name="Horikawa D.D."/>
            <person name="Saito Y."/>
            <person name="Kuwahara H."/>
            <person name="Kozuka-Hata H."/>
            <person name="Shin-I T."/>
            <person name="Minakuchi Y."/>
            <person name="Ohishi K."/>
            <person name="Motoyama A."/>
            <person name="Aizu T."/>
            <person name="Enomoto A."/>
            <person name="Kondo K."/>
            <person name="Tanaka S."/>
            <person name="Hara Y."/>
            <person name="Koshikawa S."/>
            <person name="Sagara H."/>
            <person name="Miura T."/>
            <person name="Yokobori S."/>
            <person name="Miyagawa K."/>
            <person name="Suzuki Y."/>
            <person name="Kubo T."/>
            <person name="Oyama M."/>
            <person name="Kohara Y."/>
            <person name="Fujiyama A."/>
            <person name="Arakawa K."/>
            <person name="Katayama T."/>
            <person name="Toyoda A."/>
            <person name="Kunieda T."/>
        </authorList>
    </citation>
    <scope>NUCLEOTIDE SEQUENCE [LARGE SCALE GENOMIC DNA]</scope>
    <source>
        <strain evidence="18 19">YOKOZUNA-1</strain>
    </source>
</reference>
<comment type="caution">
    <text evidence="18">The sequence shown here is derived from an EMBL/GenBank/DDBJ whole genome shotgun (WGS) entry which is preliminary data.</text>
</comment>
<proteinExistence type="predicted"/>
<evidence type="ECO:0000256" key="9">
    <source>
        <dbReference type="ARBA" id="ARBA00023040"/>
    </source>
</evidence>
<keyword evidence="11 16" id="KW-0472">Membrane</keyword>
<keyword evidence="6" id="KW-0862">Zinc</keyword>
<dbReference type="SMART" id="SM00399">
    <property type="entry name" value="ZnF_C4"/>
    <property type="match status" value="1"/>
</dbReference>
<dbReference type="GO" id="GO:0005886">
    <property type="term" value="C:plasma membrane"/>
    <property type="evidence" value="ECO:0007669"/>
    <property type="project" value="UniProtKB-SubCell"/>
</dbReference>
<dbReference type="Gene3D" id="3.30.50.10">
    <property type="entry name" value="Erythroid Transcription Factor GATA-1, subunit A"/>
    <property type="match status" value="1"/>
</dbReference>
<dbReference type="EMBL" id="BDGG01000002">
    <property type="protein sequence ID" value="GAU94597.1"/>
    <property type="molecule type" value="Genomic_DNA"/>
</dbReference>
<evidence type="ECO:0000256" key="5">
    <source>
        <dbReference type="ARBA" id="ARBA00022771"/>
    </source>
</evidence>
<keyword evidence="8" id="KW-0805">Transcription regulation</keyword>
<keyword evidence="2" id="KW-1003">Cell membrane</keyword>
<evidence type="ECO:0000256" key="7">
    <source>
        <dbReference type="ARBA" id="ARBA00022989"/>
    </source>
</evidence>
<keyword evidence="10" id="KW-0238">DNA-binding</keyword>
<evidence type="ECO:0000256" key="16">
    <source>
        <dbReference type="SAM" id="Phobius"/>
    </source>
</evidence>
<evidence type="ECO:0000256" key="6">
    <source>
        <dbReference type="ARBA" id="ARBA00022833"/>
    </source>
</evidence>
<dbReference type="PANTHER" id="PTHR24228:SF75">
    <property type="entry name" value="G-PROTEIN COUPLED RECEPTORS FAMILY 1 PROFILE DOMAIN-CONTAINING PROTEIN"/>
    <property type="match status" value="1"/>
</dbReference>
<dbReference type="AlphaFoldDB" id="A0A1D1V4L6"/>
<dbReference type="STRING" id="947166.A0A1D1V4L6"/>
<keyword evidence="4" id="KW-0479">Metal-binding</keyword>
<dbReference type="Gene3D" id="1.20.1070.10">
    <property type="entry name" value="Rhodopsin 7-helix transmembrane proteins"/>
    <property type="match status" value="1"/>
</dbReference>
<evidence type="ECO:0000256" key="4">
    <source>
        <dbReference type="ARBA" id="ARBA00022723"/>
    </source>
</evidence>
<feature type="domain" description="G-protein coupled receptors family 1 profile" evidence="17">
    <location>
        <begin position="1"/>
        <end position="176"/>
    </location>
</feature>
<dbReference type="OrthoDB" id="10044919at2759"/>
<dbReference type="Proteomes" id="UP000186922">
    <property type="component" value="Unassembled WGS sequence"/>
</dbReference>
<keyword evidence="19" id="KW-1185">Reference proteome</keyword>
<evidence type="ECO:0000256" key="11">
    <source>
        <dbReference type="ARBA" id="ARBA00023136"/>
    </source>
</evidence>
<feature type="transmembrane region" description="Helical" evidence="16">
    <location>
        <begin position="155"/>
        <end position="176"/>
    </location>
</feature>
<evidence type="ECO:0000313" key="19">
    <source>
        <dbReference type="Proteomes" id="UP000186922"/>
    </source>
</evidence>
<feature type="transmembrane region" description="Helical" evidence="16">
    <location>
        <begin position="126"/>
        <end position="149"/>
    </location>
</feature>
<keyword evidence="12" id="KW-0804">Transcription</keyword>
<evidence type="ECO:0000256" key="2">
    <source>
        <dbReference type="ARBA" id="ARBA00022475"/>
    </source>
</evidence>
<evidence type="ECO:0000259" key="17">
    <source>
        <dbReference type="PROSITE" id="PS50262"/>
    </source>
</evidence>